<keyword evidence="8" id="KW-1185">Reference proteome</keyword>
<dbReference type="Proteomes" id="UP001163046">
    <property type="component" value="Unassembled WGS sequence"/>
</dbReference>
<evidence type="ECO:0000259" key="6">
    <source>
        <dbReference type="SMART" id="SM00702"/>
    </source>
</evidence>
<dbReference type="EMBL" id="MU827784">
    <property type="protein sequence ID" value="KAJ7334339.1"/>
    <property type="molecule type" value="Genomic_DNA"/>
</dbReference>
<dbReference type="SMART" id="SM00702">
    <property type="entry name" value="P4Hc"/>
    <property type="match status" value="1"/>
</dbReference>
<dbReference type="Pfam" id="PF13640">
    <property type="entry name" value="2OG-FeII_Oxy_3"/>
    <property type="match status" value="1"/>
</dbReference>
<proteinExistence type="predicted"/>
<dbReference type="PANTHER" id="PTHR35169:SF1">
    <property type="entry name" value="PROLYL 4-HYDROXYLASE ALPHA SUBUNIT FE(2+) 2OG DIOXYGENASE DOMAIN-CONTAINING PROTEIN"/>
    <property type="match status" value="1"/>
</dbReference>
<evidence type="ECO:0000256" key="5">
    <source>
        <dbReference type="SAM" id="SignalP"/>
    </source>
</evidence>
<dbReference type="GO" id="GO:0031418">
    <property type="term" value="F:L-ascorbic acid binding"/>
    <property type="evidence" value="ECO:0007669"/>
    <property type="project" value="InterPro"/>
</dbReference>
<comment type="caution">
    <text evidence="7">The sequence shown here is derived from an EMBL/GenBank/DDBJ whole genome shotgun (WGS) entry which is preliminary data.</text>
</comment>
<dbReference type="OrthoDB" id="5952526at2759"/>
<dbReference type="AlphaFoldDB" id="A0A9X0CEN9"/>
<feature type="chain" id="PRO_5040816817" description="Prolyl 4-hydroxylase alpha subunit domain-containing protein" evidence="5">
    <location>
        <begin position="26"/>
        <end position="518"/>
    </location>
</feature>
<keyword evidence="4" id="KW-0175">Coiled coil</keyword>
<feature type="signal peptide" evidence="5">
    <location>
        <begin position="1"/>
        <end position="25"/>
    </location>
</feature>
<evidence type="ECO:0000256" key="1">
    <source>
        <dbReference type="ARBA" id="ARBA00001961"/>
    </source>
</evidence>
<dbReference type="GO" id="GO:0005506">
    <property type="term" value="F:iron ion binding"/>
    <property type="evidence" value="ECO:0007669"/>
    <property type="project" value="InterPro"/>
</dbReference>
<gene>
    <name evidence="7" type="ORF">OS493_014649</name>
</gene>
<comment type="cofactor">
    <cofactor evidence="1">
        <name>L-ascorbate</name>
        <dbReference type="ChEBI" id="CHEBI:38290"/>
    </cofactor>
</comment>
<evidence type="ECO:0000313" key="8">
    <source>
        <dbReference type="Proteomes" id="UP001163046"/>
    </source>
</evidence>
<evidence type="ECO:0000256" key="3">
    <source>
        <dbReference type="ARBA" id="ARBA00023002"/>
    </source>
</evidence>
<sequence length="518" mass="58553">MAKVYTISVSFFFHCLLSRISLSDSLTSQDVLVKDNLFTANEIWDMKSLLSHEETVWSFQPSGAQLNDTSGTSLAKSCYCWTANLTSHSFTRYSAWRKLSDTLSSHSRMKGDCTILSMEGQINIKGSHTCSKLYGNYVNSYIAVIFLVQNWRRNGYGELVVYNDGEILKAVYPKMGRLVILPSSLEHVIKPPAVDMPERLYLMRIHVLLSNEKRHSGVEEILTTDTSSRKDIDPFEKYPNFKLLAKTDHDAAPRDKLDIKQFVTRNFTTSDGRCVIVLDDILPAKELDALMQTVVSSGYNDNAADKDSTDNVQWIMAFEVDDFVQTSLWQLVSQIVTAVSGKEGYYPYDIGCNNIQSADTTTIHTDCAVDENEFTLLIYLNQNWTENHHGETAFFSDMEGNEVIFAVRPKYGRISIFHGTIPHSARPPPLTYEGARFSFAVKMAASKEIALRKSDMMDLQVLRDALNTLQGDEAEKLINIILEIEAGKMDRETIQEVVAEYEARLEVLSKQLGQQEDQ</sequence>
<dbReference type="Gene3D" id="2.60.120.620">
    <property type="entry name" value="q2cbj1_9rhob like domain"/>
    <property type="match status" value="2"/>
</dbReference>
<dbReference type="GO" id="GO:0016705">
    <property type="term" value="F:oxidoreductase activity, acting on paired donors, with incorporation or reduction of molecular oxygen"/>
    <property type="evidence" value="ECO:0007669"/>
    <property type="project" value="InterPro"/>
</dbReference>
<dbReference type="PANTHER" id="PTHR35169">
    <property type="entry name" value="FE2OG DIOXYGENASE DOMAIN-CONTAINING PROTEIN"/>
    <property type="match status" value="1"/>
</dbReference>
<protein>
    <recommendedName>
        <fullName evidence="6">Prolyl 4-hydroxylase alpha subunit domain-containing protein</fullName>
    </recommendedName>
</protein>
<accession>A0A9X0CEN9</accession>
<organism evidence="7 8">
    <name type="scientific">Desmophyllum pertusum</name>
    <dbReference type="NCBI Taxonomy" id="174260"/>
    <lineage>
        <taxon>Eukaryota</taxon>
        <taxon>Metazoa</taxon>
        <taxon>Cnidaria</taxon>
        <taxon>Anthozoa</taxon>
        <taxon>Hexacorallia</taxon>
        <taxon>Scleractinia</taxon>
        <taxon>Caryophylliina</taxon>
        <taxon>Caryophylliidae</taxon>
        <taxon>Desmophyllum</taxon>
    </lineage>
</organism>
<evidence type="ECO:0000256" key="2">
    <source>
        <dbReference type="ARBA" id="ARBA00022964"/>
    </source>
</evidence>
<dbReference type="InterPro" id="IPR044862">
    <property type="entry name" value="Pro_4_hyd_alph_FE2OG_OXY"/>
</dbReference>
<keyword evidence="5" id="KW-0732">Signal</keyword>
<feature type="coiled-coil region" evidence="4">
    <location>
        <begin position="491"/>
        <end position="518"/>
    </location>
</feature>
<name>A0A9X0CEN9_9CNID</name>
<keyword evidence="2" id="KW-0223">Dioxygenase</keyword>
<evidence type="ECO:0000256" key="4">
    <source>
        <dbReference type="SAM" id="Coils"/>
    </source>
</evidence>
<reference evidence="7" key="1">
    <citation type="submission" date="2023-01" db="EMBL/GenBank/DDBJ databases">
        <title>Genome assembly of the deep-sea coral Lophelia pertusa.</title>
        <authorList>
            <person name="Herrera S."/>
            <person name="Cordes E."/>
        </authorList>
    </citation>
    <scope>NUCLEOTIDE SEQUENCE</scope>
    <source>
        <strain evidence="7">USNM1676648</strain>
        <tissue evidence="7">Polyp</tissue>
    </source>
</reference>
<keyword evidence="3" id="KW-0560">Oxidoreductase</keyword>
<dbReference type="InterPro" id="IPR006620">
    <property type="entry name" value="Pro_4_hyd_alph"/>
</dbReference>
<evidence type="ECO:0000313" key="7">
    <source>
        <dbReference type="EMBL" id="KAJ7334339.1"/>
    </source>
</evidence>
<feature type="domain" description="Prolyl 4-hydroxylase alpha subunit" evidence="6">
    <location>
        <begin position="273"/>
        <end position="444"/>
    </location>
</feature>
<dbReference type="GO" id="GO:0051213">
    <property type="term" value="F:dioxygenase activity"/>
    <property type="evidence" value="ECO:0007669"/>
    <property type="project" value="UniProtKB-KW"/>
</dbReference>